<comment type="caution">
    <text evidence="4">The sequence shown here is derived from an EMBL/GenBank/DDBJ whole genome shotgun (WGS) entry which is preliminary data.</text>
</comment>
<evidence type="ECO:0000256" key="1">
    <source>
        <dbReference type="ARBA" id="ARBA00022468"/>
    </source>
</evidence>
<evidence type="ECO:0000256" key="2">
    <source>
        <dbReference type="SAM" id="MobiDB-lite"/>
    </source>
</evidence>
<dbReference type="InterPro" id="IPR024584">
    <property type="entry name" value="Tuberin_N"/>
</dbReference>
<keyword evidence="1" id="KW-0343">GTPase activation</keyword>
<feature type="region of interest" description="Disordered" evidence="2">
    <location>
        <begin position="1045"/>
        <end position="1068"/>
    </location>
</feature>
<dbReference type="Pfam" id="PF03542">
    <property type="entry name" value="Tuberin"/>
    <property type="match status" value="1"/>
</dbReference>
<feature type="compositionally biased region" description="Polar residues" evidence="2">
    <location>
        <begin position="1527"/>
        <end position="1552"/>
    </location>
</feature>
<dbReference type="PANTHER" id="PTHR10063:SF0">
    <property type="entry name" value="TUBERIN"/>
    <property type="match status" value="1"/>
</dbReference>
<feature type="compositionally biased region" description="Polar residues" evidence="2">
    <location>
        <begin position="460"/>
        <end position="484"/>
    </location>
</feature>
<evidence type="ECO:0000259" key="3">
    <source>
        <dbReference type="PROSITE" id="PS50085"/>
    </source>
</evidence>
<dbReference type="Gene3D" id="3.40.50.11210">
    <property type="entry name" value="Rap/Ran-GAP"/>
    <property type="match status" value="1"/>
</dbReference>
<dbReference type="GO" id="GO:0033596">
    <property type="term" value="C:TSC1-TSC2 complex"/>
    <property type="evidence" value="ECO:0007669"/>
    <property type="project" value="TreeGrafter"/>
</dbReference>
<reference evidence="4 5" key="1">
    <citation type="submission" date="2019-04" db="EMBL/GenBank/DDBJ databases">
        <title>High contiguity whole genome sequence and gene annotation resource for two Venturia nashicola isolates.</title>
        <authorList>
            <person name="Prokchorchik M."/>
            <person name="Won K."/>
            <person name="Lee Y."/>
            <person name="Choi E.D."/>
            <person name="Segonzac C."/>
            <person name="Sohn K.H."/>
        </authorList>
    </citation>
    <scope>NUCLEOTIDE SEQUENCE [LARGE SCALE GENOMIC DNA]</scope>
    <source>
        <strain evidence="4 5">PRI2</strain>
    </source>
</reference>
<feature type="compositionally biased region" description="Polar residues" evidence="2">
    <location>
        <begin position="1581"/>
        <end position="1598"/>
    </location>
</feature>
<feature type="region of interest" description="Disordered" evidence="2">
    <location>
        <begin position="1581"/>
        <end position="1608"/>
    </location>
</feature>
<evidence type="ECO:0000313" key="4">
    <source>
        <dbReference type="EMBL" id="TID20293.1"/>
    </source>
</evidence>
<evidence type="ECO:0000313" key="5">
    <source>
        <dbReference type="Proteomes" id="UP000298493"/>
    </source>
</evidence>
<dbReference type="EMBL" id="SNSC02000011">
    <property type="protein sequence ID" value="TID20293.1"/>
    <property type="molecule type" value="Genomic_DNA"/>
</dbReference>
<dbReference type="InterPro" id="IPR000331">
    <property type="entry name" value="Rap/Ran_GAP_dom"/>
</dbReference>
<proteinExistence type="predicted"/>
<dbReference type="InterPro" id="IPR035974">
    <property type="entry name" value="Rap/Ran-GAP_sf"/>
</dbReference>
<keyword evidence="5" id="KW-1185">Reference proteome</keyword>
<sequence>MPPSPGDSPPRTPDRKSSSSAILQAFRNLTAGRPKSASQASVQTSGLTAVHPDFTRSDVIQELANKRSFSEHDTRGTILKFLPGPTTNTHTNRILGAPPEIAQLKLQLDSARPLSERVAAVSKICALLDQYRVSNPLLLWAAGQDLLVNENLEASRAGHCLLVSLANSTDLTPMEQSTFFESIRVLDDSRNVALRFQALLGLTNRGRNVEALEPDLAPFVAQLLMAHYRVVFKIRKAERRTRGGSSAEEEKSLEGLFQFVVDMIKFNSRLFAEHDYGLLLNQVICICRESQSQSDLENSINVINALITYTQVPTSTIKPCLDLLSDIYVQIRPLKDETWNALSNIFHSHLAETAVNIYINQFQTTVENSMEKQTNRGSFRVVTHLFELDGQNEFPRISLHRLLPAIRNALRNGDRKFAADVLVHFKTYFADPALHNVLRQEYEWDDFVDSIVECKNLSDLSPVSSNSGTASVTSDDRSTMSGKTNRTEREEGTPAQNLEYIVSSLSAIFPELDILHQEAVVRLYFGLGSGLSNFAAEILVKHCVEDRLLFPSNPNWLQNFKDITANFLHDRERPSHLRSLVVRVLREAHPMVEFVSLLEYEELALYVLANMKDETDDEVLEDLASFAVAVVERAGDELFATILSIFHATVFQQARLSTSMSQKFSPGTGYPVGASVYPKASLCRVAARNVIRMFIGNANKSATKAEALFDFVREVAASNECATDARICSIKLLFRLRATSDYAIYIRPLSESESVAAVLCRTAESAKLAAFSDDVSLKDLRNVSNGGTQTSRSKTFNVKRPVLPLWFYPGPKGLPEEPPHEPSRCLYSFLGPNVEAAPGSRALKFTLWLETIIDLLQQQDTDWELYSYIVVHLGAQLSNQNLFRGAIPQVRFLRSVLCDQIRSSSFHDPPSYTSLKKADVAICLFHIQTMLVSYHSHYARSEEDELVRSFILGIGSWDRTSKWCIHALTVCCHELPLSVSKHLDNILQKMSQIITQPQIAIHILEFLVMLARLPELYKNFREDEYKLVFGVSFRYLQHAKEQQLKEETVRESSSPSTARQGRMRRGDSIRELRMLNDHDVSSKARPGTEDFPQYVYALAYHVITFWYMNLKLQDRPMYRPWIAEKLTYTDNHGQEHVEDQALVTMDMMDKTAYSDRDETKHDPNFAKETDGEVGQRTWVIGYSLLTVETAGRTGLSQITTRRPSGTKYFIFRPALTSPPRHQVPLTTGLAAEQFYSSSYIGVLPEDVMQEFYSSYNVCDPRAPHPIPLPANDEAVARAIRAFDLNSTVDGHKVGVIYMAEGQNGEVEILQNTYGSADYTSFIGSLGFLTRVKGAKFSLQGLDQQDDIDGEYTYCWRDRAAEIIFHIPTMMPTDFENDPRCNNKKRHIGNDYVNIIWNESGHPFAFDTFPSQFNYVYIVITPETKHSFSSLRDKEHMTQLFYKVQVLSQPGFPEISPAAETKVLNGQALPDFVRLLALNASVFSLVWRDRDDGEHVSPWRNRLREIKRLRERYISHAPPTLSHYGPGSSPSPANGAISMSNNIPPSTQEKTLSDASKGLSVMIPPQVRERGTSALNNSISMATFSGSDNLSRSSLTVSSKGDENGNDTD</sequence>
<dbReference type="InterPro" id="IPR027107">
    <property type="entry name" value="Tuberin/Ral-act_asu"/>
</dbReference>
<dbReference type="SUPFAM" id="SSF111347">
    <property type="entry name" value="Rap/Ran-GAP"/>
    <property type="match status" value="1"/>
</dbReference>
<dbReference type="InterPro" id="IPR016024">
    <property type="entry name" value="ARM-type_fold"/>
</dbReference>
<dbReference type="STRING" id="86259.A0A4Z1P294"/>
<dbReference type="GO" id="GO:0005096">
    <property type="term" value="F:GTPase activator activity"/>
    <property type="evidence" value="ECO:0007669"/>
    <property type="project" value="UniProtKB-KW"/>
</dbReference>
<dbReference type="FunFam" id="3.40.50.11210:FF:000007">
    <property type="entry name" value="Tuberous sclerosis 2"/>
    <property type="match status" value="1"/>
</dbReference>
<dbReference type="Pfam" id="PF11864">
    <property type="entry name" value="DUF3384"/>
    <property type="match status" value="1"/>
</dbReference>
<feature type="domain" description="Rap-GAP" evidence="3">
    <location>
        <begin position="1279"/>
        <end position="1516"/>
    </location>
</feature>
<accession>A0A4Z1P294</accession>
<dbReference type="InterPro" id="IPR018515">
    <property type="entry name" value="Tuberin-type_domain"/>
</dbReference>
<dbReference type="PROSITE" id="PS50085">
    <property type="entry name" value="RAPGAP"/>
    <property type="match status" value="1"/>
</dbReference>
<dbReference type="PANTHER" id="PTHR10063">
    <property type="entry name" value="TUBERIN"/>
    <property type="match status" value="1"/>
</dbReference>
<feature type="region of interest" description="Disordered" evidence="2">
    <location>
        <begin position="1516"/>
        <end position="1552"/>
    </location>
</feature>
<dbReference type="Proteomes" id="UP000298493">
    <property type="component" value="Unassembled WGS sequence"/>
</dbReference>
<dbReference type="GO" id="GO:0032007">
    <property type="term" value="P:negative regulation of TOR signaling"/>
    <property type="evidence" value="ECO:0007669"/>
    <property type="project" value="TreeGrafter"/>
</dbReference>
<dbReference type="GO" id="GO:0051056">
    <property type="term" value="P:regulation of small GTPase mediated signal transduction"/>
    <property type="evidence" value="ECO:0007669"/>
    <property type="project" value="InterPro"/>
</dbReference>
<dbReference type="GO" id="GO:0005634">
    <property type="term" value="C:nucleus"/>
    <property type="evidence" value="ECO:0007669"/>
    <property type="project" value="InterPro"/>
</dbReference>
<protein>
    <recommendedName>
        <fullName evidence="3">Rap-GAP domain-containing protein</fullName>
    </recommendedName>
</protein>
<organism evidence="4 5">
    <name type="scientific">Venturia nashicola</name>
    <dbReference type="NCBI Taxonomy" id="86259"/>
    <lineage>
        <taxon>Eukaryota</taxon>
        <taxon>Fungi</taxon>
        <taxon>Dikarya</taxon>
        <taxon>Ascomycota</taxon>
        <taxon>Pezizomycotina</taxon>
        <taxon>Dothideomycetes</taxon>
        <taxon>Pleosporomycetidae</taxon>
        <taxon>Venturiales</taxon>
        <taxon>Venturiaceae</taxon>
        <taxon>Venturia</taxon>
    </lineage>
</organism>
<dbReference type="SUPFAM" id="SSF48371">
    <property type="entry name" value="ARM repeat"/>
    <property type="match status" value="1"/>
</dbReference>
<gene>
    <name evidence="4" type="ORF">E6O75_ATG07753</name>
</gene>
<feature type="region of interest" description="Disordered" evidence="2">
    <location>
        <begin position="460"/>
        <end position="493"/>
    </location>
</feature>
<dbReference type="Pfam" id="PF02145">
    <property type="entry name" value="Rap_GAP"/>
    <property type="match status" value="1"/>
</dbReference>
<name>A0A4Z1P294_9PEZI</name>